<evidence type="ECO:0000256" key="2">
    <source>
        <dbReference type="ARBA" id="ARBA00022475"/>
    </source>
</evidence>
<evidence type="ECO:0000256" key="6">
    <source>
        <dbReference type="ARBA" id="ARBA00023136"/>
    </source>
</evidence>
<keyword evidence="6 9" id="KW-0472">Membrane</keyword>
<dbReference type="Proteomes" id="UP001524435">
    <property type="component" value="Unassembled WGS sequence"/>
</dbReference>
<keyword evidence="3" id="KW-0132">Cell division</keyword>
<evidence type="ECO:0000256" key="4">
    <source>
        <dbReference type="ARBA" id="ARBA00022692"/>
    </source>
</evidence>
<dbReference type="PROSITE" id="PS51779">
    <property type="entry name" value="POTRA"/>
    <property type="match status" value="1"/>
</dbReference>
<feature type="region of interest" description="Disordered" evidence="8">
    <location>
        <begin position="254"/>
        <end position="285"/>
    </location>
</feature>
<dbReference type="EMBL" id="JANGCH010000002">
    <property type="protein sequence ID" value="MCQ5121145.1"/>
    <property type="molecule type" value="Genomic_DNA"/>
</dbReference>
<proteinExistence type="predicted"/>
<dbReference type="InterPro" id="IPR034746">
    <property type="entry name" value="POTRA"/>
</dbReference>
<dbReference type="PANTHER" id="PTHR37820:SF1">
    <property type="entry name" value="CELL DIVISION PROTEIN FTSQ"/>
    <property type="match status" value="1"/>
</dbReference>
<name>A0ABT1SIW5_9FIRM</name>
<keyword evidence="5 9" id="KW-1133">Transmembrane helix</keyword>
<evidence type="ECO:0000256" key="9">
    <source>
        <dbReference type="SAM" id="Phobius"/>
    </source>
</evidence>
<dbReference type="Gene3D" id="3.40.50.10960">
    <property type="match status" value="1"/>
</dbReference>
<evidence type="ECO:0000256" key="1">
    <source>
        <dbReference type="ARBA" id="ARBA00004370"/>
    </source>
</evidence>
<evidence type="ECO:0000256" key="3">
    <source>
        <dbReference type="ARBA" id="ARBA00022618"/>
    </source>
</evidence>
<comment type="caution">
    <text evidence="11">The sequence shown here is derived from an EMBL/GenBank/DDBJ whole genome shotgun (WGS) entry which is preliminary data.</text>
</comment>
<dbReference type="RefSeq" id="WP_256197379.1">
    <property type="nucleotide sequence ID" value="NZ_JANGCH010000002.1"/>
</dbReference>
<keyword evidence="7" id="KW-0131">Cell cycle</keyword>
<feature type="compositionally biased region" description="Acidic residues" evidence="8">
    <location>
        <begin position="261"/>
        <end position="272"/>
    </location>
</feature>
<evidence type="ECO:0000256" key="8">
    <source>
        <dbReference type="SAM" id="MobiDB-lite"/>
    </source>
</evidence>
<gene>
    <name evidence="11" type="ORF">NE663_02565</name>
</gene>
<feature type="transmembrane region" description="Helical" evidence="9">
    <location>
        <begin position="34"/>
        <end position="51"/>
    </location>
</feature>
<reference evidence="11 12" key="1">
    <citation type="submission" date="2022-06" db="EMBL/GenBank/DDBJ databases">
        <title>Isolation of gut microbiota from human fecal samples.</title>
        <authorList>
            <person name="Pamer E.G."/>
            <person name="Barat B."/>
            <person name="Waligurski E."/>
            <person name="Medina S."/>
            <person name="Paddock L."/>
            <person name="Mostad J."/>
        </authorList>
    </citation>
    <scope>NUCLEOTIDE SEQUENCE [LARGE SCALE GENOMIC DNA]</scope>
    <source>
        <strain evidence="11 12">DFI.6.1</strain>
    </source>
</reference>
<comment type="subcellular location">
    <subcellularLocation>
        <location evidence="1">Membrane</location>
    </subcellularLocation>
</comment>
<keyword evidence="2" id="KW-1003">Cell membrane</keyword>
<evidence type="ECO:0000256" key="5">
    <source>
        <dbReference type="ARBA" id="ARBA00022989"/>
    </source>
</evidence>
<dbReference type="PANTHER" id="PTHR37820">
    <property type="entry name" value="CELL DIVISION PROTEIN DIVIB"/>
    <property type="match status" value="1"/>
</dbReference>
<keyword evidence="12" id="KW-1185">Reference proteome</keyword>
<evidence type="ECO:0000259" key="10">
    <source>
        <dbReference type="PROSITE" id="PS51779"/>
    </source>
</evidence>
<evidence type="ECO:0000313" key="12">
    <source>
        <dbReference type="Proteomes" id="UP001524435"/>
    </source>
</evidence>
<protein>
    <submittedName>
        <fullName evidence="11">FtsQ-type POTRA domain-containing protein</fullName>
    </submittedName>
</protein>
<dbReference type="InterPro" id="IPR013685">
    <property type="entry name" value="POTRA_FtsQ_type"/>
</dbReference>
<feature type="domain" description="POTRA" evidence="10">
    <location>
        <begin position="55"/>
        <end position="123"/>
    </location>
</feature>
<evidence type="ECO:0000256" key="7">
    <source>
        <dbReference type="ARBA" id="ARBA00023306"/>
    </source>
</evidence>
<keyword evidence="4 9" id="KW-0812">Transmembrane</keyword>
<dbReference type="Pfam" id="PF08478">
    <property type="entry name" value="POTRA_1"/>
    <property type="match status" value="1"/>
</dbReference>
<sequence>MKAGIQELLHDEVEEQFEQLKQKKRKRRRKFRRIRNLAVLVILAVGIFYFLSDYSKVKSLRVVGNRYYSDEQILEIAGLDYDSRFLLHPSFWIQHLLEKEDLIASAKINKNANGGITIEVKEKTLIGYLGENKQTLQVLDVNGDTLQLEKGMLGNRADLPYIHDFSKTELANLAAAFKKLKDESYIQMISEIMPHAESYDAHMVKLIMQDGNSVFVAYQGIALLTHYKDVLKPLEGNHVCLWIDEETKAIAKRACPSETAQGDENDAQDGSEEEKSGEQSETENE</sequence>
<dbReference type="InterPro" id="IPR050487">
    <property type="entry name" value="FtsQ_DivIB"/>
</dbReference>
<accession>A0ABT1SIW5</accession>
<evidence type="ECO:0000313" key="11">
    <source>
        <dbReference type="EMBL" id="MCQ5121145.1"/>
    </source>
</evidence>
<organism evidence="11 12">
    <name type="scientific">Massilicoli timonensis</name>
    <dbReference type="NCBI Taxonomy" id="2015901"/>
    <lineage>
        <taxon>Bacteria</taxon>
        <taxon>Bacillati</taxon>
        <taxon>Bacillota</taxon>
        <taxon>Erysipelotrichia</taxon>
        <taxon>Erysipelotrichales</taxon>
        <taxon>Erysipelotrichaceae</taxon>
        <taxon>Massilicoli</taxon>
    </lineage>
</organism>